<dbReference type="PANTHER" id="PTHR30158">
    <property type="entry name" value="ACRA/E-RELATED COMPONENT OF DRUG EFFLUX TRANSPORTER"/>
    <property type="match status" value="1"/>
</dbReference>
<dbReference type="GO" id="GO:0046677">
    <property type="term" value="P:response to antibiotic"/>
    <property type="evidence" value="ECO:0007669"/>
    <property type="project" value="TreeGrafter"/>
</dbReference>
<feature type="coiled-coil region" evidence="2">
    <location>
        <begin position="72"/>
        <end position="139"/>
    </location>
</feature>
<feature type="chain" id="PRO_5023098311" evidence="3">
    <location>
        <begin position="22"/>
        <end position="269"/>
    </location>
</feature>
<comment type="similarity">
    <text evidence="1">Belongs to the membrane fusion protein (MFP) (TC 8.A.1) family.</text>
</comment>
<dbReference type="Gene3D" id="1.10.287.470">
    <property type="entry name" value="Helix hairpin bin"/>
    <property type="match status" value="1"/>
</dbReference>
<gene>
    <name evidence="6" type="primary">mdtA_3</name>
    <name evidence="6" type="ORF">Poly21_28890</name>
</gene>
<dbReference type="RefSeq" id="WP_302118853.1">
    <property type="nucleotide sequence ID" value="NZ_SJPU01000002.1"/>
</dbReference>
<dbReference type="Pfam" id="PF25954">
    <property type="entry name" value="Beta-barrel_RND_2"/>
    <property type="match status" value="1"/>
</dbReference>
<dbReference type="Proteomes" id="UP000319908">
    <property type="component" value="Unassembled WGS sequence"/>
</dbReference>
<feature type="domain" description="CusB-like beta-barrel" evidence="5">
    <location>
        <begin position="208"/>
        <end position="265"/>
    </location>
</feature>
<keyword evidence="2" id="KW-0175">Coiled coil</keyword>
<sequence>MRVVTLILVAALLYPWASTPADEPQSAIDFVGRTEAAVTMTVRSQVTGYLTHLAVRDGDSVTRGTLLMEIDRRPYELELEAAEARVKVAEARLDVSKLRLANVERLLKEKAIRTEELAIQKAETTEAEAMLTVAETEAEQAELTLSWTRLTAPVNGHVSFLQVAEGDLVVAGETYAMTIIDNELRVSFDVPVATLLRLHRPTPIRPEQLDIAVRSDPEEGFVHPAKLDTIAPEADFSTGTVRFSGSLPNPRRILVPGMKVTVRLIPPPE</sequence>
<comment type="caution">
    <text evidence="6">The sequence shown here is derived from an EMBL/GenBank/DDBJ whole genome shotgun (WGS) entry which is preliminary data.</text>
</comment>
<evidence type="ECO:0000313" key="6">
    <source>
        <dbReference type="EMBL" id="TWU15692.1"/>
    </source>
</evidence>
<evidence type="ECO:0000256" key="3">
    <source>
        <dbReference type="SAM" id="SignalP"/>
    </source>
</evidence>
<protein>
    <submittedName>
        <fullName evidence="6">Multidrug resistance protein MdtA</fullName>
    </submittedName>
</protein>
<name>A0A5C6BV11_9BACT</name>
<evidence type="ECO:0000256" key="1">
    <source>
        <dbReference type="ARBA" id="ARBA00009477"/>
    </source>
</evidence>
<dbReference type="EMBL" id="SJPU01000002">
    <property type="protein sequence ID" value="TWU15692.1"/>
    <property type="molecule type" value="Genomic_DNA"/>
</dbReference>
<evidence type="ECO:0000256" key="2">
    <source>
        <dbReference type="SAM" id="Coils"/>
    </source>
</evidence>
<dbReference type="AlphaFoldDB" id="A0A5C6BV11"/>
<accession>A0A5C6BV11</accession>
<evidence type="ECO:0000259" key="5">
    <source>
        <dbReference type="Pfam" id="PF25954"/>
    </source>
</evidence>
<dbReference type="SUPFAM" id="SSF111369">
    <property type="entry name" value="HlyD-like secretion proteins"/>
    <property type="match status" value="1"/>
</dbReference>
<dbReference type="Pfam" id="PF25917">
    <property type="entry name" value="BSH_RND"/>
    <property type="match status" value="1"/>
</dbReference>
<dbReference type="GO" id="GO:0022857">
    <property type="term" value="F:transmembrane transporter activity"/>
    <property type="evidence" value="ECO:0007669"/>
    <property type="project" value="InterPro"/>
</dbReference>
<feature type="signal peptide" evidence="3">
    <location>
        <begin position="1"/>
        <end position="21"/>
    </location>
</feature>
<dbReference type="Gene3D" id="2.40.50.100">
    <property type="match status" value="1"/>
</dbReference>
<feature type="domain" description="Multidrug resistance protein MdtA-like barrel-sandwich hybrid" evidence="4">
    <location>
        <begin position="40"/>
        <end position="180"/>
    </location>
</feature>
<dbReference type="NCBIfam" id="TIGR01730">
    <property type="entry name" value="RND_mfp"/>
    <property type="match status" value="1"/>
</dbReference>
<dbReference type="InterPro" id="IPR006143">
    <property type="entry name" value="RND_pump_MFP"/>
</dbReference>
<dbReference type="InterPro" id="IPR058625">
    <property type="entry name" value="MdtA-like_BSH"/>
</dbReference>
<evidence type="ECO:0000313" key="7">
    <source>
        <dbReference type="Proteomes" id="UP000319908"/>
    </source>
</evidence>
<proteinExistence type="inferred from homology"/>
<dbReference type="Gene3D" id="2.40.30.170">
    <property type="match status" value="1"/>
</dbReference>
<keyword evidence="7" id="KW-1185">Reference proteome</keyword>
<dbReference type="InterPro" id="IPR058792">
    <property type="entry name" value="Beta-barrel_RND_2"/>
</dbReference>
<reference evidence="6 7" key="1">
    <citation type="journal article" date="2020" name="Antonie Van Leeuwenhoek">
        <title>Rhodopirellula heiligendammensis sp. nov., Rhodopirellula pilleata sp. nov., and Rhodopirellula solitaria sp. nov. isolated from natural or artificial marine surfaces in Northern Germany and California, USA, and emended description of the genus Rhodopirellula.</title>
        <authorList>
            <person name="Kallscheuer N."/>
            <person name="Wiegand S."/>
            <person name="Jogler M."/>
            <person name="Boedeker C."/>
            <person name="Peeters S.H."/>
            <person name="Rast P."/>
            <person name="Heuer A."/>
            <person name="Jetten M.S.M."/>
            <person name="Rohde M."/>
            <person name="Jogler C."/>
        </authorList>
    </citation>
    <scope>NUCLEOTIDE SEQUENCE [LARGE SCALE GENOMIC DNA]</scope>
    <source>
        <strain evidence="6 7">Poly21</strain>
    </source>
</reference>
<dbReference type="GO" id="GO:0005886">
    <property type="term" value="C:plasma membrane"/>
    <property type="evidence" value="ECO:0007669"/>
    <property type="project" value="TreeGrafter"/>
</dbReference>
<organism evidence="6 7">
    <name type="scientific">Allorhodopirellula heiligendammensis</name>
    <dbReference type="NCBI Taxonomy" id="2714739"/>
    <lineage>
        <taxon>Bacteria</taxon>
        <taxon>Pseudomonadati</taxon>
        <taxon>Planctomycetota</taxon>
        <taxon>Planctomycetia</taxon>
        <taxon>Pirellulales</taxon>
        <taxon>Pirellulaceae</taxon>
        <taxon>Allorhodopirellula</taxon>
    </lineage>
</organism>
<keyword evidence="3" id="KW-0732">Signal</keyword>
<evidence type="ECO:0000259" key="4">
    <source>
        <dbReference type="Pfam" id="PF25917"/>
    </source>
</evidence>